<sequence>MTDEYQQYNAMKKWFDRNCDITLDCPVRRRDLKNILKACFKVYLDWEDDMVVPSVPDLYSDTDVRFVRNPGEVRSCGRPKINRNKSSCQNAFREDVLELHLVSHNNGGNPNVEEQDSNIDVQSDDGNGRGNTVVEAEEVVEVEGKIAMEQHMEPKTSNAPIVDTNVMNDIMASLESSS</sequence>
<comment type="caution">
    <text evidence="2">The sequence shown here is derived from an EMBL/GenBank/DDBJ whole genome shotgun (WGS) entry which is preliminary data.</text>
</comment>
<dbReference type="AlphaFoldDB" id="A0A2G2W595"/>
<proteinExistence type="predicted"/>
<dbReference type="Proteomes" id="UP000224567">
    <property type="component" value="Unassembled WGS sequence"/>
</dbReference>
<accession>A0A2G2W595</accession>
<organism evidence="2 3">
    <name type="scientific">Capsicum baccatum</name>
    <name type="common">Peruvian pepper</name>
    <dbReference type="NCBI Taxonomy" id="33114"/>
    <lineage>
        <taxon>Eukaryota</taxon>
        <taxon>Viridiplantae</taxon>
        <taxon>Streptophyta</taxon>
        <taxon>Embryophyta</taxon>
        <taxon>Tracheophyta</taxon>
        <taxon>Spermatophyta</taxon>
        <taxon>Magnoliopsida</taxon>
        <taxon>eudicotyledons</taxon>
        <taxon>Gunneridae</taxon>
        <taxon>Pentapetalae</taxon>
        <taxon>asterids</taxon>
        <taxon>lamiids</taxon>
        <taxon>Solanales</taxon>
        <taxon>Solanaceae</taxon>
        <taxon>Solanoideae</taxon>
        <taxon>Capsiceae</taxon>
        <taxon>Capsicum</taxon>
    </lineage>
</organism>
<evidence type="ECO:0000313" key="3">
    <source>
        <dbReference type="Proteomes" id="UP000224567"/>
    </source>
</evidence>
<reference evidence="2 3" key="1">
    <citation type="journal article" date="2017" name="Genome Biol.">
        <title>New reference genome sequences of hot pepper reveal the massive evolution of plant disease-resistance genes by retroduplication.</title>
        <authorList>
            <person name="Kim S."/>
            <person name="Park J."/>
            <person name="Yeom S.I."/>
            <person name="Kim Y.M."/>
            <person name="Seo E."/>
            <person name="Kim K.T."/>
            <person name="Kim M.S."/>
            <person name="Lee J.M."/>
            <person name="Cheong K."/>
            <person name="Shin H.S."/>
            <person name="Kim S.B."/>
            <person name="Han K."/>
            <person name="Lee J."/>
            <person name="Park M."/>
            <person name="Lee H.A."/>
            <person name="Lee H.Y."/>
            <person name="Lee Y."/>
            <person name="Oh S."/>
            <person name="Lee J.H."/>
            <person name="Choi E."/>
            <person name="Choi E."/>
            <person name="Lee S.E."/>
            <person name="Jeon J."/>
            <person name="Kim H."/>
            <person name="Choi G."/>
            <person name="Song H."/>
            <person name="Lee J."/>
            <person name="Lee S.C."/>
            <person name="Kwon J.K."/>
            <person name="Lee H.Y."/>
            <person name="Koo N."/>
            <person name="Hong Y."/>
            <person name="Kim R.W."/>
            <person name="Kang W.H."/>
            <person name="Huh J.H."/>
            <person name="Kang B.C."/>
            <person name="Yang T.J."/>
            <person name="Lee Y.H."/>
            <person name="Bennetzen J.L."/>
            <person name="Choi D."/>
        </authorList>
    </citation>
    <scope>NUCLEOTIDE SEQUENCE [LARGE SCALE GENOMIC DNA]</scope>
    <source>
        <strain evidence="3">cv. PBC81</strain>
    </source>
</reference>
<dbReference type="EMBL" id="MLFT02000008">
    <property type="protein sequence ID" value="PHT40384.1"/>
    <property type="molecule type" value="Genomic_DNA"/>
</dbReference>
<evidence type="ECO:0000256" key="1">
    <source>
        <dbReference type="SAM" id="MobiDB-lite"/>
    </source>
</evidence>
<evidence type="ECO:0000313" key="2">
    <source>
        <dbReference type="EMBL" id="PHT40384.1"/>
    </source>
</evidence>
<feature type="region of interest" description="Disordered" evidence="1">
    <location>
        <begin position="105"/>
        <end position="130"/>
    </location>
</feature>
<dbReference type="OrthoDB" id="1300483at2759"/>
<protein>
    <submittedName>
        <fullName evidence="2">Uncharacterized protein</fullName>
    </submittedName>
</protein>
<gene>
    <name evidence="2" type="ORF">CQW23_19238</name>
</gene>
<keyword evidence="3" id="KW-1185">Reference proteome</keyword>
<reference evidence="3" key="2">
    <citation type="journal article" date="2017" name="J. Anim. Genet.">
        <title>Multiple reference genome sequences of hot pepper reveal the massive evolution of plant disease resistance genes by retroduplication.</title>
        <authorList>
            <person name="Kim S."/>
            <person name="Park J."/>
            <person name="Yeom S.-I."/>
            <person name="Kim Y.-M."/>
            <person name="Seo E."/>
            <person name="Kim K.-T."/>
            <person name="Kim M.-S."/>
            <person name="Lee J.M."/>
            <person name="Cheong K."/>
            <person name="Shin H.-S."/>
            <person name="Kim S.-B."/>
            <person name="Han K."/>
            <person name="Lee J."/>
            <person name="Park M."/>
            <person name="Lee H.-A."/>
            <person name="Lee H.-Y."/>
            <person name="Lee Y."/>
            <person name="Oh S."/>
            <person name="Lee J.H."/>
            <person name="Choi E."/>
            <person name="Choi E."/>
            <person name="Lee S.E."/>
            <person name="Jeon J."/>
            <person name="Kim H."/>
            <person name="Choi G."/>
            <person name="Song H."/>
            <person name="Lee J."/>
            <person name="Lee S.-C."/>
            <person name="Kwon J.-K."/>
            <person name="Lee H.-Y."/>
            <person name="Koo N."/>
            <person name="Hong Y."/>
            <person name="Kim R.W."/>
            <person name="Kang W.-H."/>
            <person name="Huh J.H."/>
            <person name="Kang B.-C."/>
            <person name="Yang T.-J."/>
            <person name="Lee Y.-H."/>
            <person name="Bennetzen J.L."/>
            <person name="Choi D."/>
        </authorList>
    </citation>
    <scope>NUCLEOTIDE SEQUENCE [LARGE SCALE GENOMIC DNA]</scope>
    <source>
        <strain evidence="3">cv. PBC81</strain>
    </source>
</reference>
<name>A0A2G2W595_CAPBA</name>